<reference evidence="1 2" key="1">
    <citation type="journal article" date="2019" name="Sci. Rep.">
        <title>Orb-weaving spider Araneus ventricosus genome elucidates the spidroin gene catalogue.</title>
        <authorList>
            <person name="Kono N."/>
            <person name="Nakamura H."/>
            <person name="Ohtoshi R."/>
            <person name="Moran D.A.P."/>
            <person name="Shinohara A."/>
            <person name="Yoshida Y."/>
            <person name="Fujiwara M."/>
            <person name="Mori M."/>
            <person name="Tomita M."/>
            <person name="Arakawa K."/>
        </authorList>
    </citation>
    <scope>NUCLEOTIDE SEQUENCE [LARGE SCALE GENOMIC DNA]</scope>
</reference>
<evidence type="ECO:0000313" key="2">
    <source>
        <dbReference type="Proteomes" id="UP000499080"/>
    </source>
</evidence>
<organism evidence="1 2">
    <name type="scientific">Araneus ventricosus</name>
    <name type="common">Orbweaver spider</name>
    <name type="synonym">Epeira ventricosa</name>
    <dbReference type="NCBI Taxonomy" id="182803"/>
    <lineage>
        <taxon>Eukaryota</taxon>
        <taxon>Metazoa</taxon>
        <taxon>Ecdysozoa</taxon>
        <taxon>Arthropoda</taxon>
        <taxon>Chelicerata</taxon>
        <taxon>Arachnida</taxon>
        <taxon>Araneae</taxon>
        <taxon>Araneomorphae</taxon>
        <taxon>Entelegynae</taxon>
        <taxon>Araneoidea</taxon>
        <taxon>Araneidae</taxon>
        <taxon>Araneus</taxon>
    </lineage>
</organism>
<name>A0A4Y2AVD9_ARAVE</name>
<keyword evidence="2" id="KW-1185">Reference proteome</keyword>
<evidence type="ECO:0000313" key="1">
    <source>
        <dbReference type="EMBL" id="GBL83673.1"/>
    </source>
</evidence>
<sequence length="136" mass="15936">MTALIAVYTKKERRTVSHPFILVAFPELNENSSSFRLVRLTPRLDGTRGLFWHGPRNFEPLSDVEDNTRVSCYSPNFRTTPVGERFNPDGLREERPGYTVNLGWNRVVILRPYVRIILYRGLFFSDFKCVEHCELR</sequence>
<dbReference type="AlphaFoldDB" id="A0A4Y2AVD9"/>
<proteinExistence type="predicted"/>
<comment type="caution">
    <text evidence="1">The sequence shown here is derived from an EMBL/GenBank/DDBJ whole genome shotgun (WGS) entry which is preliminary data.</text>
</comment>
<dbReference type="Proteomes" id="UP000499080">
    <property type="component" value="Unassembled WGS sequence"/>
</dbReference>
<protein>
    <submittedName>
        <fullName evidence="1">Uncharacterized protein</fullName>
    </submittedName>
</protein>
<accession>A0A4Y2AVD9</accession>
<dbReference type="EMBL" id="BGPR01000034">
    <property type="protein sequence ID" value="GBL83673.1"/>
    <property type="molecule type" value="Genomic_DNA"/>
</dbReference>
<gene>
    <name evidence="1" type="ORF">AVEN_132603_1</name>
</gene>